<gene>
    <name evidence="1" type="ORF">KP005_18380</name>
</gene>
<dbReference type="EMBL" id="CP076724">
    <property type="protein sequence ID" value="QWV97287.1"/>
    <property type="molecule type" value="Genomic_DNA"/>
</dbReference>
<accession>A0ABX8JKW1</accession>
<evidence type="ECO:0000313" key="2">
    <source>
        <dbReference type="Proteomes" id="UP000683493"/>
    </source>
</evidence>
<organism evidence="1 2">
    <name type="scientific">Geomonas diazotrophica</name>
    <dbReference type="NCBI Taxonomy" id="2843197"/>
    <lineage>
        <taxon>Bacteria</taxon>
        <taxon>Pseudomonadati</taxon>
        <taxon>Thermodesulfobacteriota</taxon>
        <taxon>Desulfuromonadia</taxon>
        <taxon>Geobacterales</taxon>
        <taxon>Geobacteraceae</taxon>
        <taxon>Geomonas</taxon>
    </lineage>
</organism>
<name>A0ABX8JKW1_9BACT</name>
<proteinExistence type="predicted"/>
<sequence length="313" mass="35035">MTDQPLLTELEELKESKNNWYAVALIVSKLKESAGAGHTARRLKQAAIASGYNPNTLNRMLVVKDFLDAVNDGVPKLQGIDPNSLPFTTLEVVKRLHQVDPEQGIQMLLEVIEGKITIRKLREKYQSIVADKADVASAHQTARLEAREFEAAALKAVQASADRLYQEPFDLSVKSQSFPVAVVGYKSRGPRVPFPALGFDFFLMRASDQAANLDRLLQRTLFNCGFFRRYWVIFASTVGRQSVVDFCTIMKELTRLSVGVAVLPWGEGRAGLSHRVEDLEILLDPTGDPSPDWRHKIFAVRDLRGSMIWHVTS</sequence>
<reference evidence="1 2" key="1">
    <citation type="submission" date="2021-06" db="EMBL/GenBank/DDBJ databases">
        <title>Gemonas diversity in paddy soil.</title>
        <authorList>
            <person name="Liu G."/>
        </authorList>
    </citation>
    <scope>NUCLEOTIDE SEQUENCE [LARGE SCALE GENOMIC DNA]</scope>
    <source>
        <strain evidence="1 2">RG29</strain>
    </source>
</reference>
<keyword evidence="2" id="KW-1185">Reference proteome</keyword>
<dbReference type="Proteomes" id="UP000683493">
    <property type="component" value="Chromosome"/>
</dbReference>
<evidence type="ECO:0000313" key="1">
    <source>
        <dbReference type="EMBL" id="QWV97287.1"/>
    </source>
</evidence>
<protein>
    <submittedName>
        <fullName evidence="1">Uncharacterized protein</fullName>
    </submittedName>
</protein>